<dbReference type="Pfam" id="PF14275">
    <property type="entry name" value="DUF4362"/>
    <property type="match status" value="1"/>
</dbReference>
<feature type="chain" id="PRO_5039125025" evidence="1">
    <location>
        <begin position="26"/>
        <end position="288"/>
    </location>
</feature>
<proteinExistence type="predicted"/>
<dbReference type="AlphaFoldDB" id="A0A7X3IIA5"/>
<reference evidence="2 3" key="1">
    <citation type="submission" date="2019-12" db="EMBL/GenBank/DDBJ databases">
        <title>Paenibacillus sp. nov., an endophytic bacterium isolated from the stem of Dendrobium.</title>
        <authorList>
            <person name="Zhao R."/>
        </authorList>
    </citation>
    <scope>NUCLEOTIDE SEQUENCE [LARGE SCALE GENOMIC DNA]</scope>
    <source>
        <strain evidence="2 3">HJL G12</strain>
    </source>
</reference>
<comment type="caution">
    <text evidence="2">The sequence shown here is derived from an EMBL/GenBank/DDBJ whole genome shotgun (WGS) entry which is preliminary data.</text>
</comment>
<feature type="signal peptide" evidence="1">
    <location>
        <begin position="1"/>
        <end position="25"/>
    </location>
</feature>
<dbReference type="EMBL" id="WUBI01000001">
    <property type="protein sequence ID" value="MWV44463.1"/>
    <property type="molecule type" value="Genomic_DNA"/>
</dbReference>
<name>A0A7X3IIA5_9BACL</name>
<evidence type="ECO:0000313" key="2">
    <source>
        <dbReference type="EMBL" id="MWV44463.1"/>
    </source>
</evidence>
<dbReference type="InterPro" id="IPR025372">
    <property type="entry name" value="DUF4362"/>
</dbReference>
<protein>
    <submittedName>
        <fullName evidence="2">DUF4362 domain-containing protein</fullName>
    </submittedName>
</protein>
<evidence type="ECO:0000256" key="1">
    <source>
        <dbReference type="SAM" id="SignalP"/>
    </source>
</evidence>
<dbReference type="PROSITE" id="PS51257">
    <property type="entry name" value="PROKAR_LIPOPROTEIN"/>
    <property type="match status" value="1"/>
</dbReference>
<keyword evidence="3" id="KW-1185">Reference proteome</keyword>
<accession>A0A7X3IIA5</accession>
<keyword evidence="1" id="KW-0732">Signal</keyword>
<gene>
    <name evidence="2" type="ORF">GRF59_12585</name>
</gene>
<dbReference type="RefSeq" id="WP_160497876.1">
    <property type="nucleotide sequence ID" value="NZ_WUBI01000001.1"/>
</dbReference>
<evidence type="ECO:0000313" key="3">
    <source>
        <dbReference type="Proteomes" id="UP000460318"/>
    </source>
</evidence>
<organism evidence="2 3">
    <name type="scientific">Paenibacillus dendrobii</name>
    <dbReference type="NCBI Taxonomy" id="2691084"/>
    <lineage>
        <taxon>Bacteria</taxon>
        <taxon>Bacillati</taxon>
        <taxon>Bacillota</taxon>
        <taxon>Bacilli</taxon>
        <taxon>Bacillales</taxon>
        <taxon>Paenibacillaceae</taxon>
        <taxon>Paenibacillus</taxon>
    </lineage>
</organism>
<dbReference type="Proteomes" id="UP000460318">
    <property type="component" value="Unassembled WGS sequence"/>
</dbReference>
<sequence length="288" mass="32246">MKPIRVTILLGLLAMIFGCSVPQEASVNDGGPDKIAKPANTVLTAKGADVVDTHGMVEHLELLDAFTHDQTGSQRLIRYTIEGDPIYYDLTRADGKVELRVDTTEDKFGKGEVRTYPCVSLVREETKTFLRYALTGCEGDSEDMELLRIPFDVSQQDRFEFVLKYGPSLTNEINTVDYKLLKDLGNDQMVEVSDFSITEQDRQKVYRELVLAGYLNEKKLSSACKLENGDSYDLKVFINGGERHFQWRSCDTGADGKQMTAAVKKIIGIVQAGSIYQSLPKTEAEQHR</sequence>